<proteinExistence type="inferred from homology"/>
<dbReference type="InterPro" id="IPR036045">
    <property type="entry name" value="Sec1-like_sf"/>
</dbReference>
<evidence type="ECO:0000313" key="3">
    <source>
        <dbReference type="Proteomes" id="UP001359559"/>
    </source>
</evidence>
<dbReference type="AlphaFoldDB" id="A0AAN9PLR2"/>
<reference evidence="2 3" key="1">
    <citation type="submission" date="2024-01" db="EMBL/GenBank/DDBJ databases">
        <title>The genomes of 5 underutilized Papilionoideae crops provide insights into root nodulation and disease resistance.</title>
        <authorList>
            <person name="Yuan L."/>
        </authorList>
    </citation>
    <scope>NUCLEOTIDE SEQUENCE [LARGE SCALE GENOMIC DNA]</scope>
    <source>
        <strain evidence="2">LY-2023</strain>
        <tissue evidence="2">Leaf</tissue>
    </source>
</reference>
<comment type="caution">
    <text evidence="2">The sequence shown here is derived from an EMBL/GenBank/DDBJ whole genome shotgun (WGS) entry which is preliminary data.</text>
</comment>
<dbReference type="InterPro" id="IPR043154">
    <property type="entry name" value="Sec-1-like_dom1"/>
</dbReference>
<protein>
    <submittedName>
        <fullName evidence="2">Uncharacterized protein</fullName>
    </submittedName>
</protein>
<organism evidence="2 3">
    <name type="scientific">Clitoria ternatea</name>
    <name type="common">Butterfly pea</name>
    <dbReference type="NCBI Taxonomy" id="43366"/>
    <lineage>
        <taxon>Eukaryota</taxon>
        <taxon>Viridiplantae</taxon>
        <taxon>Streptophyta</taxon>
        <taxon>Embryophyta</taxon>
        <taxon>Tracheophyta</taxon>
        <taxon>Spermatophyta</taxon>
        <taxon>Magnoliopsida</taxon>
        <taxon>eudicotyledons</taxon>
        <taxon>Gunneridae</taxon>
        <taxon>Pentapetalae</taxon>
        <taxon>rosids</taxon>
        <taxon>fabids</taxon>
        <taxon>Fabales</taxon>
        <taxon>Fabaceae</taxon>
        <taxon>Papilionoideae</taxon>
        <taxon>50 kb inversion clade</taxon>
        <taxon>NPAAA clade</taxon>
        <taxon>indigoferoid/millettioid clade</taxon>
        <taxon>Phaseoleae</taxon>
        <taxon>Clitoria</taxon>
    </lineage>
</organism>
<gene>
    <name evidence="2" type="ORF">RJT34_13369</name>
</gene>
<dbReference type="SUPFAM" id="SSF56815">
    <property type="entry name" value="Sec1/munc18-like (SM) proteins"/>
    <property type="match status" value="1"/>
</dbReference>
<evidence type="ECO:0000256" key="1">
    <source>
        <dbReference type="ARBA" id="ARBA00009884"/>
    </source>
</evidence>
<dbReference type="Pfam" id="PF00995">
    <property type="entry name" value="Sec1"/>
    <property type="match status" value="1"/>
</dbReference>
<dbReference type="Gene3D" id="3.40.50.2060">
    <property type="match status" value="1"/>
</dbReference>
<dbReference type="EMBL" id="JAYKXN010000003">
    <property type="protein sequence ID" value="KAK7302479.1"/>
    <property type="molecule type" value="Genomic_DNA"/>
</dbReference>
<dbReference type="InterPro" id="IPR001619">
    <property type="entry name" value="Sec1-like"/>
</dbReference>
<name>A0AAN9PLR2_CLITE</name>
<sequence>MLVMVLSKESKGLKKGLLHEMLRSVKTGDLKSTWKVLIMDKLTIRIMSHSCKMADITDEGVSLVEDIYKRRQPMPTMDAIYFIQPTKEKYISSLLYFSNQKFASGAVMLKPFPSPYFLYGLLDGRLILTNLMDFSE</sequence>
<keyword evidence="3" id="KW-1185">Reference proteome</keyword>
<dbReference type="Proteomes" id="UP001359559">
    <property type="component" value="Unassembled WGS sequence"/>
</dbReference>
<evidence type="ECO:0000313" key="2">
    <source>
        <dbReference type="EMBL" id="KAK7302479.1"/>
    </source>
</evidence>
<accession>A0AAN9PLR2</accession>
<dbReference type="GO" id="GO:0016192">
    <property type="term" value="P:vesicle-mediated transport"/>
    <property type="evidence" value="ECO:0007669"/>
    <property type="project" value="InterPro"/>
</dbReference>
<comment type="similarity">
    <text evidence="1">Belongs to the STXBP/unc-18/SEC1 family.</text>
</comment>
<dbReference type="PANTHER" id="PTHR11679">
    <property type="entry name" value="VESICLE PROTEIN SORTING-ASSOCIATED"/>
    <property type="match status" value="1"/>
</dbReference>